<proteinExistence type="predicted"/>
<accession>A0AAE1JHI6</accession>
<reference evidence="1" key="1">
    <citation type="submission" date="2023-10" db="EMBL/GenBank/DDBJ databases">
        <title>Chromosome-level genome of the transformable northern wattle, Acacia crassicarpa.</title>
        <authorList>
            <person name="Massaro I."/>
            <person name="Sinha N.R."/>
            <person name="Poethig S."/>
            <person name="Leichty A.R."/>
        </authorList>
    </citation>
    <scope>NUCLEOTIDE SEQUENCE</scope>
    <source>
        <strain evidence="1">Acra3RX</strain>
        <tissue evidence="1">Leaf</tissue>
    </source>
</reference>
<evidence type="ECO:0000313" key="2">
    <source>
        <dbReference type="Proteomes" id="UP001293593"/>
    </source>
</evidence>
<gene>
    <name evidence="1" type="ORF">QN277_023569</name>
</gene>
<keyword evidence="2" id="KW-1185">Reference proteome</keyword>
<sequence>MFEASAAQLFSDRLTVHILANGALLHSGMKVSMENTLYRCGSIIRESKRNYSFRYRKPNWQTTIFIQEGFIEL</sequence>
<evidence type="ECO:0000313" key="1">
    <source>
        <dbReference type="EMBL" id="KAK4270546.1"/>
    </source>
</evidence>
<dbReference type="Proteomes" id="UP001293593">
    <property type="component" value="Unassembled WGS sequence"/>
</dbReference>
<comment type="caution">
    <text evidence="1">The sequence shown here is derived from an EMBL/GenBank/DDBJ whole genome shotgun (WGS) entry which is preliminary data.</text>
</comment>
<dbReference type="EMBL" id="JAWXYG010000006">
    <property type="protein sequence ID" value="KAK4270546.1"/>
    <property type="molecule type" value="Genomic_DNA"/>
</dbReference>
<name>A0AAE1JHI6_9FABA</name>
<organism evidence="1 2">
    <name type="scientific">Acacia crassicarpa</name>
    <name type="common">northern wattle</name>
    <dbReference type="NCBI Taxonomy" id="499986"/>
    <lineage>
        <taxon>Eukaryota</taxon>
        <taxon>Viridiplantae</taxon>
        <taxon>Streptophyta</taxon>
        <taxon>Embryophyta</taxon>
        <taxon>Tracheophyta</taxon>
        <taxon>Spermatophyta</taxon>
        <taxon>Magnoliopsida</taxon>
        <taxon>eudicotyledons</taxon>
        <taxon>Gunneridae</taxon>
        <taxon>Pentapetalae</taxon>
        <taxon>rosids</taxon>
        <taxon>fabids</taxon>
        <taxon>Fabales</taxon>
        <taxon>Fabaceae</taxon>
        <taxon>Caesalpinioideae</taxon>
        <taxon>mimosoid clade</taxon>
        <taxon>Acacieae</taxon>
        <taxon>Acacia</taxon>
    </lineage>
</organism>
<dbReference type="AlphaFoldDB" id="A0AAE1JHI6"/>
<protein>
    <submittedName>
        <fullName evidence="1">Uncharacterized protein</fullName>
    </submittedName>
</protein>